<reference evidence="1 2" key="1">
    <citation type="journal article" date="2019" name="Int. J. Syst. Evol. Microbiol.">
        <title>The Global Catalogue of Microorganisms (GCM) 10K type strain sequencing project: providing services to taxonomists for standard genome sequencing and annotation.</title>
        <authorList>
            <consortium name="The Broad Institute Genomics Platform"/>
            <consortium name="The Broad Institute Genome Sequencing Center for Infectious Disease"/>
            <person name="Wu L."/>
            <person name="Ma J."/>
        </authorList>
    </citation>
    <scope>NUCLEOTIDE SEQUENCE [LARGE SCALE GENOMIC DNA]</scope>
    <source>
        <strain evidence="1 2">JCM 6307</strain>
    </source>
</reference>
<dbReference type="Proteomes" id="UP001501358">
    <property type="component" value="Unassembled WGS sequence"/>
</dbReference>
<protein>
    <submittedName>
        <fullName evidence="1">Uncharacterized protein</fullName>
    </submittedName>
</protein>
<evidence type="ECO:0000313" key="2">
    <source>
        <dbReference type="Proteomes" id="UP001501358"/>
    </source>
</evidence>
<gene>
    <name evidence="1" type="ORF">GCM10010406_37440</name>
</gene>
<dbReference type="EMBL" id="BAAATA010000023">
    <property type="protein sequence ID" value="GAA2497470.1"/>
    <property type="molecule type" value="Genomic_DNA"/>
</dbReference>
<organism evidence="1 2">
    <name type="scientific">Streptomyces thermolineatus</name>
    <dbReference type="NCBI Taxonomy" id="44033"/>
    <lineage>
        <taxon>Bacteria</taxon>
        <taxon>Bacillati</taxon>
        <taxon>Actinomycetota</taxon>
        <taxon>Actinomycetes</taxon>
        <taxon>Kitasatosporales</taxon>
        <taxon>Streptomycetaceae</taxon>
        <taxon>Streptomyces</taxon>
    </lineage>
</organism>
<keyword evidence="2" id="KW-1185">Reference proteome</keyword>
<sequence>MNITVTQTNPISLTLPHNVTNPVIKPVMQGNFLEEMPLTTTIHELLLKVTKDGTVFWVGAAVPLGTTDFTRIQVFFHPTVVQGEVVHARDADYPGFTGGWSASLQRYTALEGGQLAASRRVVMLVPFTTMAALGNGAQNMFTTEPVSTLRHVTAAVQATFLPFGLPQPQLTAVGVASFSSGITAMRMFIGSMMSSGLVREVVDFDSPFIIGQPAALTPSPGAVSSCYTQVPRANPPQGYRFLPASSFAGLTSYNHNPHACIGWMLYHTAMITSVIG</sequence>
<evidence type="ECO:0000313" key="1">
    <source>
        <dbReference type="EMBL" id="GAA2497470.1"/>
    </source>
</evidence>
<accession>A0ABN3M8P4</accession>
<proteinExistence type="predicted"/>
<comment type="caution">
    <text evidence="1">The sequence shown here is derived from an EMBL/GenBank/DDBJ whole genome shotgun (WGS) entry which is preliminary data.</text>
</comment>
<name>A0ABN3M8P4_9ACTN</name>